<organism evidence="2 3">
    <name type="scientific">Candidatus Carbonibacillus altaicus</name>
    <dbReference type="NCBI Taxonomy" id="2163959"/>
    <lineage>
        <taxon>Bacteria</taxon>
        <taxon>Bacillati</taxon>
        <taxon>Bacillota</taxon>
        <taxon>Bacilli</taxon>
        <taxon>Bacillales</taxon>
        <taxon>Candidatus Carbonibacillus</taxon>
    </lineage>
</organism>
<comment type="caution">
    <text evidence="2">The sequence shown here is derived from an EMBL/GenBank/DDBJ whole genome shotgun (WGS) entry which is preliminary data.</text>
</comment>
<evidence type="ECO:0000313" key="3">
    <source>
        <dbReference type="Proteomes" id="UP000244338"/>
    </source>
</evidence>
<proteinExistence type="predicted"/>
<dbReference type="PANTHER" id="PTHR35004:SF6">
    <property type="entry name" value="TRANSPOSASE"/>
    <property type="match status" value="1"/>
</dbReference>
<dbReference type="InterPro" id="IPR009004">
    <property type="entry name" value="Transposase_Mu_C"/>
</dbReference>
<feature type="domain" description="Transposase-like Mu C-terminal" evidence="1">
    <location>
        <begin position="69"/>
        <end position="121"/>
    </location>
</feature>
<dbReference type="AlphaFoldDB" id="A0A2R6XXP6"/>
<gene>
    <name evidence="2" type="ORF">BSOLF_2927</name>
</gene>
<accession>A0A2R6XXP6</accession>
<protein>
    <submittedName>
        <fullName evidence="2">Mobile element protein</fullName>
    </submittedName>
</protein>
<dbReference type="EMBL" id="PEBX01000168">
    <property type="protein sequence ID" value="PTQ55197.1"/>
    <property type="molecule type" value="Genomic_DNA"/>
</dbReference>
<dbReference type="SUPFAM" id="SSF50610">
    <property type="entry name" value="mu transposase, C-terminal domain"/>
    <property type="match status" value="1"/>
</dbReference>
<dbReference type="Proteomes" id="UP000244338">
    <property type="component" value="Unassembled WGS sequence"/>
</dbReference>
<name>A0A2R6XXP6_9BACL</name>
<dbReference type="Pfam" id="PF09299">
    <property type="entry name" value="Mu-transpos_C"/>
    <property type="match status" value="1"/>
</dbReference>
<dbReference type="InterPro" id="IPR015378">
    <property type="entry name" value="Transposase-like_Mu_C"/>
</dbReference>
<dbReference type="PANTHER" id="PTHR35004">
    <property type="entry name" value="TRANSPOSASE RV3428C-RELATED"/>
    <property type="match status" value="1"/>
</dbReference>
<reference evidence="3" key="1">
    <citation type="journal article" date="2018" name="Sci. Rep.">
        <title>Lignite coal burning seam in the remote Altai Mountains harbors a hydrogen-driven thermophilic microbial community.</title>
        <authorList>
            <person name="Kadnikov V.V."/>
            <person name="Mardanov A.V."/>
            <person name="Ivasenko D.A."/>
            <person name="Antsiferov D.V."/>
            <person name="Beletsky A.V."/>
            <person name="Karnachuk O.V."/>
            <person name="Ravin N.V."/>
        </authorList>
    </citation>
    <scope>NUCLEOTIDE SEQUENCE [LARGE SCALE GENOMIC DNA]</scope>
</reference>
<evidence type="ECO:0000259" key="1">
    <source>
        <dbReference type="Pfam" id="PF09299"/>
    </source>
</evidence>
<sequence>MDTSFLPEAYRAIERGNIQTLEELNQAMTAWIEGYYHERVHGSTKQTPRERAAQSTRIPRKVSLEQLADVFLWEEERKVDKDGCISLQGNTYEVDLELIGKKVLIRYDPFHLKEIQVMYEGKKYRDAVPVHLSRLHDKRVKPEKPREEPVQKEETELSFFSAAEKKRLEQIGAEGMNYAQMRGNGK</sequence>
<evidence type="ECO:0000313" key="2">
    <source>
        <dbReference type="EMBL" id="PTQ55197.1"/>
    </source>
</evidence>